<evidence type="ECO:0000313" key="2">
    <source>
        <dbReference type="EMBL" id="CAL6008774.1"/>
    </source>
</evidence>
<gene>
    <name evidence="2" type="ORF">HINF_LOCUS21279</name>
    <name evidence="1" type="ORF">HINF_LOCUS7708</name>
</gene>
<comment type="caution">
    <text evidence="1">The sequence shown here is derived from an EMBL/GenBank/DDBJ whole genome shotgun (WGS) entry which is preliminary data.</text>
</comment>
<protein>
    <submittedName>
        <fullName evidence="1">Uncharacterized protein</fullName>
    </submittedName>
</protein>
<organism evidence="1">
    <name type="scientific">Hexamita inflata</name>
    <dbReference type="NCBI Taxonomy" id="28002"/>
    <lineage>
        <taxon>Eukaryota</taxon>
        <taxon>Metamonada</taxon>
        <taxon>Diplomonadida</taxon>
        <taxon>Hexamitidae</taxon>
        <taxon>Hexamitinae</taxon>
        <taxon>Hexamita</taxon>
    </lineage>
</organism>
<name>A0AA86NIR8_9EUKA</name>
<evidence type="ECO:0000313" key="3">
    <source>
        <dbReference type="Proteomes" id="UP001642409"/>
    </source>
</evidence>
<dbReference type="EMBL" id="CATOUU010000195">
    <property type="protein sequence ID" value="CAI9920063.1"/>
    <property type="molecule type" value="Genomic_DNA"/>
</dbReference>
<dbReference type="AlphaFoldDB" id="A0AA86NIR8"/>
<dbReference type="Proteomes" id="UP001642409">
    <property type="component" value="Unassembled WGS sequence"/>
</dbReference>
<reference evidence="2 3" key="2">
    <citation type="submission" date="2024-07" db="EMBL/GenBank/DDBJ databases">
        <authorList>
            <person name="Akdeniz Z."/>
        </authorList>
    </citation>
    <scope>NUCLEOTIDE SEQUENCE [LARGE SCALE GENOMIC DNA]</scope>
</reference>
<dbReference type="EMBL" id="CAXDID020000058">
    <property type="protein sequence ID" value="CAL6008774.1"/>
    <property type="molecule type" value="Genomic_DNA"/>
</dbReference>
<accession>A0AA86NIR8</accession>
<proteinExistence type="predicted"/>
<reference evidence="1" key="1">
    <citation type="submission" date="2023-06" db="EMBL/GenBank/DDBJ databases">
        <authorList>
            <person name="Kurt Z."/>
        </authorList>
    </citation>
    <scope>NUCLEOTIDE SEQUENCE</scope>
</reference>
<evidence type="ECO:0000313" key="1">
    <source>
        <dbReference type="EMBL" id="CAI9920063.1"/>
    </source>
</evidence>
<keyword evidence="3" id="KW-1185">Reference proteome</keyword>
<sequence>MINEQIRQLYSYKLELGQYGVQISNLQLIFDSDYNQIVLQNVIEPISGNTLLNSEQIQQEQYQKYYSNNVVQQKVQLQEWQLMFRTQLSPDKFFVIEDSLTYLIDSSNTIISQKPTIIDFYSGSQVKVNNKSAQVLINASQFHTVFCQNKHYLQIIDTIYAVNDLDIEYIAKIPNFKLNSIQQLVNQIFSVEGKLFVLNQTNLYILQNNKLKYVMEFEAHNIFQSGKHITIQNQDKFFKMDLNFQQTFIYEYSGEISRQEEYLYLQDDDDLYLSLTEQIIVAYPENKYTTELEFIQQNMQYKNQKYFGEWQLMNLIKPMHSNLYICFEDGYIHIIDQQMQIIDQIPINIQMYSGCQKHDIRRYYRQNYEANPCQPVISNGKLYLAESDQLYVLDNLQLKYVANLPNGNQNSQIFSLKNDLFCKTDDILHILKNNQFESTNEHLTPQSRVYQYFDIVLVNSYDSFILNEDFSRTEVDLNRDVVYFQGGVCIQRMYQNQYKYTNLLTLGQLIIEEPCCNLLNNQKLTQSGAQLNQLPNVIFSKDFDTKLFERYQEYMNKRQTPELTIEINKIIQYNFKIHFAHAQSICDRQMDHYTTFSEISLKIRKQCQQIQQYINNQIQITKLMSDKADILFQCQSDQ</sequence>